<dbReference type="Gene3D" id="3.90.640.60">
    <property type="match status" value="1"/>
</dbReference>
<dbReference type="OrthoDB" id="74201at2759"/>
<sequence>MAPSFRDEGHLIVYPGSQRTLIRFGLEDSITPPTYSIPTKVYKNPSDERLFKASPPDGVEDPERYAVYPIKKGEIVNVDALNFLFKSIVKSVIRDRPLILLDSISFTLVQSSQKWSPSAIETITNYVFEVLQLAAFAIVPSALCSMFAFGSFPNACVIDVGFEKAEISPIVDFQVYAPATVFVNEGGNSINEKLQRLLPNLTAAQIETLKKSPIFEHLSEEDAKASFFSVEDLLDDKKGKESEDEGVLDIAAIVTSDKPTREILAEKERQKKQKGKKHEELKSNSELETNSFIDDQGNSIEVGKERFQGCGELIDSISNAIYKALSKVPDVKRRQKCYDNLVICGHTTAIRGFKEELLVKLYSKFSVGTDLDKLGKSQQNQDQQGAAFRNESSSLIDEISLAQAPKRIKVVPKPEYFSTWKKVGLEDCAFLGGEIMCRQIFGGSGNSELYLSKEEYYDKGPMGIWHVKL</sequence>
<protein>
    <submittedName>
        <fullName evidence="2">DEKNAAC103864</fullName>
    </submittedName>
</protein>
<reference evidence="2 3" key="1">
    <citation type="submission" date="2018-12" db="EMBL/GenBank/DDBJ databases">
        <authorList>
            <person name="Tiukova I."/>
            <person name="Dainat J."/>
        </authorList>
    </citation>
    <scope>NUCLEOTIDE SEQUENCE [LARGE SCALE GENOMIC DNA]</scope>
</reference>
<evidence type="ECO:0000313" key="3">
    <source>
        <dbReference type="Proteomes" id="UP000290900"/>
    </source>
</evidence>
<dbReference type="AlphaFoldDB" id="A0A448YPD3"/>
<dbReference type="FunFam" id="3.90.640.60:FF:000002">
    <property type="entry name" value="Actin-like protein ARP9"/>
    <property type="match status" value="1"/>
</dbReference>
<dbReference type="FunCoup" id="A0A448YPD3">
    <property type="interactions" value="439"/>
</dbReference>
<dbReference type="InParanoid" id="A0A448YPD3"/>
<organism evidence="2 3">
    <name type="scientific">Brettanomyces naardenensis</name>
    <name type="common">Yeast</name>
    <dbReference type="NCBI Taxonomy" id="13370"/>
    <lineage>
        <taxon>Eukaryota</taxon>
        <taxon>Fungi</taxon>
        <taxon>Dikarya</taxon>
        <taxon>Ascomycota</taxon>
        <taxon>Saccharomycotina</taxon>
        <taxon>Pichiomycetes</taxon>
        <taxon>Pichiales</taxon>
        <taxon>Pichiaceae</taxon>
        <taxon>Brettanomyces</taxon>
    </lineage>
</organism>
<dbReference type="Gene3D" id="3.30.420.40">
    <property type="match status" value="2"/>
</dbReference>
<dbReference type="STRING" id="13370.A0A448YPD3"/>
<dbReference type="Proteomes" id="UP000290900">
    <property type="component" value="Unassembled WGS sequence"/>
</dbReference>
<proteinExistence type="inferred from homology"/>
<dbReference type="InterPro" id="IPR043129">
    <property type="entry name" value="ATPase_NBD"/>
</dbReference>
<gene>
    <name evidence="2" type="ORF">BRENAR_LOCUS3530</name>
</gene>
<dbReference type="SUPFAM" id="SSF53067">
    <property type="entry name" value="Actin-like ATPase domain"/>
    <property type="match status" value="2"/>
</dbReference>
<dbReference type="PANTHER" id="PTHR11937">
    <property type="entry name" value="ACTIN"/>
    <property type="match status" value="1"/>
</dbReference>
<keyword evidence="3" id="KW-1185">Reference proteome</keyword>
<evidence type="ECO:0000313" key="2">
    <source>
        <dbReference type="EMBL" id="VEU22799.1"/>
    </source>
</evidence>
<comment type="similarity">
    <text evidence="1">Belongs to the actin family.</text>
</comment>
<evidence type="ECO:0000256" key="1">
    <source>
        <dbReference type="RuleBase" id="RU000487"/>
    </source>
</evidence>
<dbReference type="EMBL" id="CAACVR010000028">
    <property type="protein sequence ID" value="VEU22799.1"/>
    <property type="molecule type" value="Genomic_DNA"/>
</dbReference>
<dbReference type="SMART" id="SM00268">
    <property type="entry name" value="ACTIN"/>
    <property type="match status" value="1"/>
</dbReference>
<dbReference type="Pfam" id="PF00022">
    <property type="entry name" value="Actin"/>
    <property type="match status" value="1"/>
</dbReference>
<name>A0A448YPD3_BRENA</name>
<accession>A0A448YPD3</accession>
<dbReference type="InterPro" id="IPR004000">
    <property type="entry name" value="Actin"/>
</dbReference>